<sequence>MFRTFKPQSAHMVPFICSIFGNKNKNPLYFNFNCLFFFSIEEKISKRYAKILVVTTWLYALLWAIFPLIGWGKYGPESFGLSCTLAWKDMKEQSQSFVITIFFMNLILPAIIIISCYSAIALKLYITYKFMDDSNHIPNMIKMQRRLMVIAVLISIGFVGCWAPYGIVSLWSFYRPGDSIPPEVSMLPCLFAKSSTVYNPLIYYIFSKTFKQEVNRLCGRSNICCTSDAKNGPENAIYLVCDANKSKAGAEEQSIEKSRENETQLISRTCDLHS</sequence>
<keyword evidence="9 12" id="KW-0472">Membrane</keyword>
<gene>
    <name evidence="14" type="primary">LOC107603079</name>
</gene>
<evidence type="ECO:0000256" key="11">
    <source>
        <dbReference type="ARBA" id="ARBA00023224"/>
    </source>
</evidence>
<dbReference type="Gene3D" id="1.20.1070.10">
    <property type="entry name" value="Rhodopsin 7-helix transmembrane proteins"/>
    <property type="match status" value="1"/>
</dbReference>
<reference evidence="14" key="1">
    <citation type="submission" date="2025-08" db="UniProtKB">
        <authorList>
            <consortium name="Ensembl"/>
        </authorList>
    </citation>
    <scope>IDENTIFICATION</scope>
</reference>
<feature type="transmembrane region" description="Helical" evidence="12">
    <location>
        <begin position="51"/>
        <end position="71"/>
    </location>
</feature>
<dbReference type="InterPro" id="IPR050125">
    <property type="entry name" value="GPCR_opsins"/>
</dbReference>
<evidence type="ECO:0000256" key="4">
    <source>
        <dbReference type="ARBA" id="ARBA00022692"/>
    </source>
</evidence>
<dbReference type="PRINTS" id="PR00237">
    <property type="entry name" value="GPCRRHODOPSN"/>
</dbReference>
<evidence type="ECO:0000259" key="13">
    <source>
        <dbReference type="PROSITE" id="PS50262"/>
    </source>
</evidence>
<evidence type="ECO:0000313" key="15">
    <source>
        <dbReference type="Proteomes" id="UP000472262"/>
    </source>
</evidence>
<evidence type="ECO:0000256" key="9">
    <source>
        <dbReference type="ARBA" id="ARBA00023136"/>
    </source>
</evidence>
<dbReference type="PROSITE" id="PS50262">
    <property type="entry name" value="G_PROTEIN_RECEP_F1_2"/>
    <property type="match status" value="1"/>
</dbReference>
<feature type="transmembrane region" description="Helical" evidence="12">
    <location>
        <begin position="185"/>
        <end position="206"/>
    </location>
</feature>
<evidence type="ECO:0000256" key="12">
    <source>
        <dbReference type="SAM" id="Phobius"/>
    </source>
</evidence>
<dbReference type="InterPro" id="IPR017452">
    <property type="entry name" value="GPCR_Rhodpsn_7TM"/>
</dbReference>
<evidence type="ECO:0000256" key="5">
    <source>
        <dbReference type="ARBA" id="ARBA00022925"/>
    </source>
</evidence>
<dbReference type="GO" id="GO:0009881">
    <property type="term" value="F:photoreceptor activity"/>
    <property type="evidence" value="ECO:0007669"/>
    <property type="project" value="UniProtKB-KW"/>
</dbReference>
<dbReference type="SUPFAM" id="SSF81321">
    <property type="entry name" value="Family A G protein-coupled receptor-like"/>
    <property type="match status" value="1"/>
</dbReference>
<dbReference type="InParanoid" id="A0A672QSC3"/>
<dbReference type="Pfam" id="PF00001">
    <property type="entry name" value="7tm_1"/>
    <property type="match status" value="1"/>
</dbReference>
<keyword evidence="4 12" id="KW-0812">Transmembrane</keyword>
<dbReference type="InterPro" id="IPR000276">
    <property type="entry name" value="GPCR_Rhodpsn"/>
</dbReference>
<dbReference type="InterPro" id="IPR027430">
    <property type="entry name" value="Retinal_BS"/>
</dbReference>
<evidence type="ECO:0000313" key="14">
    <source>
        <dbReference type="Ensembl" id="ENSSGRP00000078952.1"/>
    </source>
</evidence>
<dbReference type="PANTHER" id="PTHR24240">
    <property type="entry name" value="OPSIN"/>
    <property type="match status" value="1"/>
</dbReference>
<protein>
    <submittedName>
        <fullName evidence="14">Opsin-5-like</fullName>
    </submittedName>
</protein>
<feature type="transmembrane region" description="Helical" evidence="12">
    <location>
        <begin position="97"/>
        <end position="126"/>
    </location>
</feature>
<dbReference type="GO" id="GO:0007602">
    <property type="term" value="P:phototransduction"/>
    <property type="evidence" value="ECO:0007669"/>
    <property type="project" value="UniProtKB-KW"/>
</dbReference>
<dbReference type="Proteomes" id="UP000472262">
    <property type="component" value="Unassembled WGS sequence"/>
</dbReference>
<evidence type="ECO:0000256" key="10">
    <source>
        <dbReference type="ARBA" id="ARBA00023170"/>
    </source>
</evidence>
<dbReference type="PROSITE" id="PS00238">
    <property type="entry name" value="OPSIN"/>
    <property type="match status" value="1"/>
</dbReference>
<feature type="transmembrane region" description="Helical" evidence="12">
    <location>
        <begin position="147"/>
        <end position="165"/>
    </location>
</feature>
<reference evidence="14" key="2">
    <citation type="submission" date="2025-09" db="UniProtKB">
        <authorList>
            <consortium name="Ensembl"/>
        </authorList>
    </citation>
    <scope>IDENTIFICATION</scope>
</reference>
<keyword evidence="2" id="KW-0600">Photoreceptor protein</keyword>
<name>A0A672QSC3_SINGR</name>
<evidence type="ECO:0000256" key="2">
    <source>
        <dbReference type="ARBA" id="ARBA00022543"/>
    </source>
</evidence>
<keyword evidence="11" id="KW-0807">Transducer</keyword>
<keyword evidence="8" id="KW-0297">G-protein coupled receptor</keyword>
<keyword evidence="3" id="KW-0716">Sensory transduction</keyword>
<evidence type="ECO:0000256" key="7">
    <source>
        <dbReference type="ARBA" id="ARBA00022991"/>
    </source>
</evidence>
<dbReference type="GO" id="GO:0016020">
    <property type="term" value="C:membrane"/>
    <property type="evidence" value="ECO:0007669"/>
    <property type="project" value="UniProtKB-SubCell"/>
</dbReference>
<feature type="domain" description="G-protein coupled receptors family 1 profile" evidence="13">
    <location>
        <begin position="1"/>
        <end position="203"/>
    </location>
</feature>
<dbReference type="GO" id="GO:0004930">
    <property type="term" value="F:G protein-coupled receptor activity"/>
    <property type="evidence" value="ECO:0007669"/>
    <property type="project" value="UniProtKB-KW"/>
</dbReference>
<proteinExistence type="predicted"/>
<evidence type="ECO:0000256" key="1">
    <source>
        <dbReference type="ARBA" id="ARBA00004141"/>
    </source>
</evidence>
<accession>A0A672QSC3</accession>
<dbReference type="Ensembl" id="ENSSGRT00000084075.1">
    <property type="protein sequence ID" value="ENSSGRP00000078952.1"/>
    <property type="gene ID" value="ENSSGRG00000039975.1"/>
</dbReference>
<dbReference type="AlphaFoldDB" id="A0A672QSC3"/>
<keyword evidence="5" id="KW-0681">Retinal protein</keyword>
<evidence type="ECO:0000256" key="3">
    <source>
        <dbReference type="ARBA" id="ARBA00022606"/>
    </source>
</evidence>
<keyword evidence="7" id="KW-0157">Chromophore</keyword>
<keyword evidence="6 12" id="KW-1133">Transmembrane helix</keyword>
<keyword evidence="10" id="KW-0675">Receptor</keyword>
<keyword evidence="15" id="KW-1185">Reference proteome</keyword>
<comment type="subcellular location">
    <subcellularLocation>
        <location evidence="1">Membrane</location>
        <topology evidence="1">Multi-pass membrane protein</topology>
    </subcellularLocation>
</comment>
<organism evidence="14 15">
    <name type="scientific">Sinocyclocheilus grahami</name>
    <name type="common">Dianchi golden-line fish</name>
    <name type="synonym">Barbus grahami</name>
    <dbReference type="NCBI Taxonomy" id="75366"/>
    <lineage>
        <taxon>Eukaryota</taxon>
        <taxon>Metazoa</taxon>
        <taxon>Chordata</taxon>
        <taxon>Craniata</taxon>
        <taxon>Vertebrata</taxon>
        <taxon>Euteleostomi</taxon>
        <taxon>Actinopterygii</taxon>
        <taxon>Neopterygii</taxon>
        <taxon>Teleostei</taxon>
        <taxon>Ostariophysi</taxon>
        <taxon>Cypriniformes</taxon>
        <taxon>Cyprinidae</taxon>
        <taxon>Cyprininae</taxon>
        <taxon>Sinocyclocheilus</taxon>
    </lineage>
</organism>
<evidence type="ECO:0000256" key="8">
    <source>
        <dbReference type="ARBA" id="ARBA00023040"/>
    </source>
</evidence>
<evidence type="ECO:0000256" key="6">
    <source>
        <dbReference type="ARBA" id="ARBA00022989"/>
    </source>
</evidence>